<accession>A0A1Y2J214</accession>
<dbReference type="EMBL" id="KZ084088">
    <property type="protein sequence ID" value="OSD07455.1"/>
    <property type="molecule type" value="Genomic_DNA"/>
</dbReference>
<dbReference type="Gene3D" id="3.40.50.1820">
    <property type="entry name" value="alpha/beta hydrolase"/>
    <property type="match status" value="1"/>
</dbReference>
<evidence type="ECO:0000313" key="3">
    <source>
        <dbReference type="Proteomes" id="UP000193067"/>
    </source>
</evidence>
<dbReference type="Pfam" id="PF01738">
    <property type="entry name" value="DLH"/>
    <property type="match status" value="1"/>
</dbReference>
<reference evidence="2 3" key="1">
    <citation type="journal article" date="2015" name="Biotechnol. Biofuels">
        <title>Enhanced degradation of softwood versus hardwood by the white-rot fungus Pycnoporus coccineus.</title>
        <authorList>
            <person name="Couturier M."/>
            <person name="Navarro D."/>
            <person name="Chevret D."/>
            <person name="Henrissat B."/>
            <person name="Piumi F."/>
            <person name="Ruiz-Duenas F.J."/>
            <person name="Martinez A.T."/>
            <person name="Grigoriev I.V."/>
            <person name="Riley R."/>
            <person name="Lipzen A."/>
            <person name="Berrin J.G."/>
            <person name="Master E.R."/>
            <person name="Rosso M.N."/>
        </authorList>
    </citation>
    <scope>NUCLEOTIDE SEQUENCE [LARGE SCALE GENOMIC DNA]</scope>
    <source>
        <strain evidence="2 3">BRFM310</strain>
    </source>
</reference>
<dbReference type="Proteomes" id="UP000193067">
    <property type="component" value="Unassembled WGS sequence"/>
</dbReference>
<evidence type="ECO:0000313" key="2">
    <source>
        <dbReference type="EMBL" id="OSD07455.1"/>
    </source>
</evidence>
<proteinExistence type="predicted"/>
<keyword evidence="3" id="KW-1185">Reference proteome</keyword>
<dbReference type="STRING" id="1353009.A0A1Y2J214"/>
<name>A0A1Y2J214_TRAC3</name>
<dbReference type="AlphaFoldDB" id="A0A1Y2J214"/>
<sequence>MSCPDCVSGSVHSGTPKGTETKIGGIDAYVVGNADSQRIIVIGCDIFGWRFINARLLADEYASYGFKVVMPDLFDGWELPTWTLNAKDPSNESKSLFTRYVLAPISLFVLVPWALRNLPRQISTISAVASALRTPAPNGGTPNVGFVGFCWGGRFAISQNHLFDATVAAHPSLVKFPAELDGVKKPFSLAVAADDPDFNRKRAEETEKILKERGLADVEVVVYEGVHHGWTTRANLANPVQRKARDDAVKQVVGWFEKHLSA</sequence>
<keyword evidence="2" id="KW-0378">Hydrolase</keyword>
<organism evidence="2 3">
    <name type="scientific">Trametes coccinea (strain BRFM310)</name>
    <name type="common">Pycnoporus coccineus</name>
    <dbReference type="NCBI Taxonomy" id="1353009"/>
    <lineage>
        <taxon>Eukaryota</taxon>
        <taxon>Fungi</taxon>
        <taxon>Dikarya</taxon>
        <taxon>Basidiomycota</taxon>
        <taxon>Agaricomycotina</taxon>
        <taxon>Agaricomycetes</taxon>
        <taxon>Polyporales</taxon>
        <taxon>Polyporaceae</taxon>
        <taxon>Trametes</taxon>
    </lineage>
</organism>
<dbReference type="PANTHER" id="PTHR17630">
    <property type="entry name" value="DIENELACTONE HYDROLASE"/>
    <property type="match status" value="1"/>
</dbReference>
<protein>
    <submittedName>
        <fullName evidence="2">Alpha/beta-hydrolase</fullName>
    </submittedName>
</protein>
<dbReference type="GO" id="GO:0016787">
    <property type="term" value="F:hydrolase activity"/>
    <property type="evidence" value="ECO:0007669"/>
    <property type="project" value="UniProtKB-KW"/>
</dbReference>
<evidence type="ECO:0000259" key="1">
    <source>
        <dbReference type="Pfam" id="PF01738"/>
    </source>
</evidence>
<dbReference type="InterPro" id="IPR002925">
    <property type="entry name" value="Dienelactn_hydro"/>
</dbReference>
<dbReference type="PANTHER" id="PTHR17630:SF105">
    <property type="entry name" value="DIENELACTONE HYDROLASE FAMILY PROTEIN (AFU_ORTHOLOGUE AFUA_4G08790)"/>
    <property type="match status" value="1"/>
</dbReference>
<gene>
    <name evidence="2" type="ORF">PYCCODRAFT_1359231</name>
</gene>
<dbReference type="InterPro" id="IPR029058">
    <property type="entry name" value="AB_hydrolase_fold"/>
</dbReference>
<dbReference type="OrthoDB" id="10019231at2759"/>
<feature type="domain" description="Dienelactone hydrolase" evidence="1">
    <location>
        <begin position="26"/>
        <end position="259"/>
    </location>
</feature>
<dbReference type="SUPFAM" id="SSF53474">
    <property type="entry name" value="alpha/beta-Hydrolases"/>
    <property type="match status" value="1"/>
</dbReference>